<proteinExistence type="predicted"/>
<dbReference type="EMBL" id="JXTC01000044">
    <property type="protein sequence ID" value="PON95582.1"/>
    <property type="molecule type" value="Genomic_DNA"/>
</dbReference>
<dbReference type="AlphaFoldDB" id="A0A2P5FCR5"/>
<evidence type="ECO:0000256" key="1">
    <source>
        <dbReference type="SAM" id="MobiDB-lite"/>
    </source>
</evidence>
<reference evidence="3" key="1">
    <citation type="submission" date="2016-06" db="EMBL/GenBank/DDBJ databases">
        <title>Parallel loss of symbiosis genes in relatives of nitrogen-fixing non-legume Parasponia.</title>
        <authorList>
            <person name="Van Velzen R."/>
            <person name="Holmer R."/>
            <person name="Bu F."/>
            <person name="Rutten L."/>
            <person name="Van Zeijl A."/>
            <person name="Liu W."/>
            <person name="Santuari L."/>
            <person name="Cao Q."/>
            <person name="Sharma T."/>
            <person name="Shen D."/>
            <person name="Roswanjaya Y."/>
            <person name="Wardhani T."/>
            <person name="Kalhor M.S."/>
            <person name="Jansen J."/>
            <person name="Van den Hoogen J."/>
            <person name="Gungor B."/>
            <person name="Hartog M."/>
            <person name="Hontelez J."/>
            <person name="Verver J."/>
            <person name="Yang W.-C."/>
            <person name="Schijlen E."/>
            <person name="Repin R."/>
            <person name="Schilthuizen M."/>
            <person name="Schranz E."/>
            <person name="Heidstra R."/>
            <person name="Miyata K."/>
            <person name="Fedorova E."/>
            <person name="Kohlen W."/>
            <person name="Bisseling T."/>
            <person name="Smit S."/>
            <person name="Geurts R."/>
        </authorList>
    </citation>
    <scope>NUCLEOTIDE SEQUENCE [LARGE SCALE GENOMIC DNA]</scope>
    <source>
        <strain evidence="3">cv. RG33-2</strain>
    </source>
</reference>
<feature type="compositionally biased region" description="Low complexity" evidence="1">
    <location>
        <begin position="9"/>
        <end position="22"/>
    </location>
</feature>
<feature type="region of interest" description="Disordered" evidence="1">
    <location>
        <begin position="1"/>
        <end position="54"/>
    </location>
</feature>
<comment type="caution">
    <text evidence="2">The sequence shown here is derived from an EMBL/GenBank/DDBJ whole genome shotgun (WGS) entry which is preliminary data.</text>
</comment>
<sequence>MESVAVRRAATGTATEAEGTGLELDEGRKELTERHGIENYPLNRSPPRDVRHCY</sequence>
<dbReference type="InParanoid" id="A0A2P5FCR5"/>
<organism evidence="2 3">
    <name type="scientific">Trema orientale</name>
    <name type="common">Charcoal tree</name>
    <name type="synonym">Celtis orientalis</name>
    <dbReference type="NCBI Taxonomy" id="63057"/>
    <lineage>
        <taxon>Eukaryota</taxon>
        <taxon>Viridiplantae</taxon>
        <taxon>Streptophyta</taxon>
        <taxon>Embryophyta</taxon>
        <taxon>Tracheophyta</taxon>
        <taxon>Spermatophyta</taxon>
        <taxon>Magnoliopsida</taxon>
        <taxon>eudicotyledons</taxon>
        <taxon>Gunneridae</taxon>
        <taxon>Pentapetalae</taxon>
        <taxon>rosids</taxon>
        <taxon>fabids</taxon>
        <taxon>Rosales</taxon>
        <taxon>Cannabaceae</taxon>
        <taxon>Trema</taxon>
    </lineage>
</organism>
<protein>
    <submittedName>
        <fullName evidence="2">Uncharacterized protein</fullName>
    </submittedName>
</protein>
<gene>
    <name evidence="2" type="ORF">TorRG33x02_087280</name>
</gene>
<feature type="compositionally biased region" description="Basic and acidic residues" evidence="1">
    <location>
        <begin position="25"/>
        <end position="37"/>
    </location>
</feature>
<name>A0A2P5FCR5_TREOI</name>
<keyword evidence="3" id="KW-1185">Reference proteome</keyword>
<dbReference type="Proteomes" id="UP000237000">
    <property type="component" value="Unassembled WGS sequence"/>
</dbReference>
<accession>A0A2P5FCR5</accession>
<evidence type="ECO:0000313" key="2">
    <source>
        <dbReference type="EMBL" id="PON95582.1"/>
    </source>
</evidence>
<evidence type="ECO:0000313" key="3">
    <source>
        <dbReference type="Proteomes" id="UP000237000"/>
    </source>
</evidence>